<dbReference type="GeneID" id="105430626"/>
<gene>
    <name evidence="6" type="primary">LOC105430626</name>
</gene>
<dbReference type="GO" id="GO:0019287">
    <property type="term" value="P:isopentenyl diphosphate biosynthetic process, mevalonate pathway"/>
    <property type="evidence" value="ECO:0007669"/>
    <property type="project" value="TreeGrafter"/>
</dbReference>
<dbReference type="GO" id="GO:0005829">
    <property type="term" value="C:cytosol"/>
    <property type="evidence" value="ECO:0007669"/>
    <property type="project" value="TreeGrafter"/>
</dbReference>
<evidence type="ECO:0000256" key="3">
    <source>
        <dbReference type="ARBA" id="ARBA00022777"/>
    </source>
</evidence>
<name>A0A6I9WSB3_9HYME</name>
<dbReference type="AlphaFoldDB" id="A0A6I9WSB3"/>
<evidence type="ECO:0000313" key="6">
    <source>
        <dbReference type="RefSeq" id="XP_011642580.1"/>
    </source>
</evidence>
<dbReference type="OrthoDB" id="1652964at2759"/>
<dbReference type="KEGG" id="pbar:105430626"/>
<evidence type="ECO:0000256" key="2">
    <source>
        <dbReference type="ARBA" id="ARBA00022679"/>
    </source>
</evidence>
<keyword evidence="1" id="KW-0963">Cytoplasm</keyword>
<keyword evidence="5" id="KW-1185">Reference proteome</keyword>
<proteinExistence type="predicted"/>
<dbReference type="RefSeq" id="XP_011642580.1">
    <property type="nucleotide sequence ID" value="XM_011644278.1"/>
</dbReference>
<dbReference type="Gene3D" id="3.30.70.890">
    <property type="entry name" value="GHMP kinase, C-terminal domain"/>
    <property type="match status" value="1"/>
</dbReference>
<dbReference type="GO" id="GO:0006695">
    <property type="term" value="P:cholesterol biosynthetic process"/>
    <property type="evidence" value="ECO:0007669"/>
    <property type="project" value="TreeGrafter"/>
</dbReference>
<dbReference type="PANTHER" id="PTHR43290:SF2">
    <property type="entry name" value="MEVALONATE KINASE"/>
    <property type="match status" value="1"/>
</dbReference>
<protein>
    <submittedName>
        <fullName evidence="6">Uncharacterized protein LOC105430626</fullName>
    </submittedName>
</protein>
<evidence type="ECO:0000313" key="5">
    <source>
        <dbReference type="Proteomes" id="UP000504615"/>
    </source>
</evidence>
<keyword evidence="4" id="KW-0460">Magnesium</keyword>
<dbReference type="PANTHER" id="PTHR43290">
    <property type="entry name" value="MEVALONATE KINASE"/>
    <property type="match status" value="1"/>
</dbReference>
<organism evidence="5 6">
    <name type="scientific">Pogonomyrmex barbatus</name>
    <name type="common">red harvester ant</name>
    <dbReference type="NCBI Taxonomy" id="144034"/>
    <lineage>
        <taxon>Eukaryota</taxon>
        <taxon>Metazoa</taxon>
        <taxon>Ecdysozoa</taxon>
        <taxon>Arthropoda</taxon>
        <taxon>Hexapoda</taxon>
        <taxon>Insecta</taxon>
        <taxon>Pterygota</taxon>
        <taxon>Neoptera</taxon>
        <taxon>Endopterygota</taxon>
        <taxon>Hymenoptera</taxon>
        <taxon>Apocrita</taxon>
        <taxon>Aculeata</taxon>
        <taxon>Formicoidea</taxon>
        <taxon>Formicidae</taxon>
        <taxon>Myrmicinae</taxon>
        <taxon>Pogonomyrmex</taxon>
    </lineage>
</organism>
<dbReference type="SUPFAM" id="SSF55060">
    <property type="entry name" value="GHMP Kinase, C-terminal domain"/>
    <property type="match status" value="1"/>
</dbReference>
<dbReference type="GO" id="GO:0004496">
    <property type="term" value="F:mevalonate kinase activity"/>
    <property type="evidence" value="ECO:0007669"/>
    <property type="project" value="InterPro"/>
</dbReference>
<evidence type="ECO:0000256" key="4">
    <source>
        <dbReference type="ARBA" id="ARBA00022842"/>
    </source>
</evidence>
<dbReference type="GO" id="GO:0005524">
    <property type="term" value="F:ATP binding"/>
    <property type="evidence" value="ECO:0007669"/>
    <property type="project" value="InterPro"/>
</dbReference>
<keyword evidence="3" id="KW-0418">Kinase</keyword>
<accession>A0A6I9WSB3</accession>
<dbReference type="InterPro" id="IPR036554">
    <property type="entry name" value="GHMP_kinase_C_sf"/>
</dbReference>
<reference evidence="6" key="1">
    <citation type="submission" date="2025-08" db="UniProtKB">
        <authorList>
            <consortium name="RefSeq"/>
        </authorList>
    </citation>
    <scope>IDENTIFICATION</scope>
</reference>
<sequence length="146" mass="16876">MHKRVIKHLDSFADSIFNSINAISEKCIEIFREIEEDREYTNNLIKTKTEISPVYRTRLPKLIRMNQALLKTLGASSPNIDFLCNIAWKYKLVGKLTGKDKGRLMFVLLPMNLKMQGYIAAITEEFKKHSFSTVTTELFCDGVRLE</sequence>
<evidence type="ECO:0000256" key="1">
    <source>
        <dbReference type="ARBA" id="ARBA00022490"/>
    </source>
</evidence>
<dbReference type="InterPro" id="IPR006205">
    <property type="entry name" value="Mev_gal_kin"/>
</dbReference>
<keyword evidence="2" id="KW-0808">Transferase</keyword>
<dbReference type="Proteomes" id="UP000504615">
    <property type="component" value="Unplaced"/>
</dbReference>